<evidence type="ECO:0000256" key="6">
    <source>
        <dbReference type="ARBA" id="ARBA00023308"/>
    </source>
</evidence>
<dbReference type="PANTHER" id="PTHR43280:SF28">
    <property type="entry name" value="HTH-TYPE TRANSCRIPTIONAL ACTIVATOR RHAS"/>
    <property type="match status" value="1"/>
</dbReference>
<dbReference type="AlphaFoldDB" id="A0A6C2TYT7"/>
<dbReference type="Gene3D" id="2.60.120.10">
    <property type="entry name" value="Jelly Rolls"/>
    <property type="match status" value="1"/>
</dbReference>
<feature type="domain" description="HTH araC/xylS-type" evidence="7">
    <location>
        <begin position="188"/>
        <end position="286"/>
    </location>
</feature>
<dbReference type="SUPFAM" id="SSF46689">
    <property type="entry name" value="Homeodomain-like"/>
    <property type="match status" value="2"/>
</dbReference>
<evidence type="ECO:0000256" key="5">
    <source>
        <dbReference type="ARBA" id="ARBA00023163"/>
    </source>
</evidence>
<accession>A0A6C2TYT7</accession>
<dbReference type="EMBL" id="CAAHFG010000001">
    <property type="protein sequence ID" value="VGO12765.1"/>
    <property type="molecule type" value="Genomic_DNA"/>
</dbReference>
<dbReference type="Proteomes" id="UP000366872">
    <property type="component" value="Unassembled WGS sequence"/>
</dbReference>
<evidence type="ECO:0000256" key="2">
    <source>
        <dbReference type="ARBA" id="ARBA00022737"/>
    </source>
</evidence>
<dbReference type="GO" id="GO:0043565">
    <property type="term" value="F:sequence-specific DNA binding"/>
    <property type="evidence" value="ECO:0007669"/>
    <property type="project" value="InterPro"/>
</dbReference>
<protein>
    <submittedName>
        <fullName evidence="8">HTH-type transcriptional activator RhaR</fullName>
    </submittedName>
</protein>
<dbReference type="SUPFAM" id="SSF51215">
    <property type="entry name" value="Regulatory protein AraC"/>
    <property type="match status" value="1"/>
</dbReference>
<evidence type="ECO:0000256" key="4">
    <source>
        <dbReference type="ARBA" id="ARBA00023125"/>
    </source>
</evidence>
<dbReference type="PRINTS" id="PR00032">
    <property type="entry name" value="HTHARAC"/>
</dbReference>
<dbReference type="CDD" id="cd06977">
    <property type="entry name" value="cupin_RhaR_RhaS-like_N"/>
    <property type="match status" value="1"/>
</dbReference>
<keyword evidence="5" id="KW-0804">Transcription</keyword>
<name>A0A6C2TYT7_PONDE</name>
<evidence type="ECO:0000313" key="9">
    <source>
        <dbReference type="Proteomes" id="UP000366872"/>
    </source>
</evidence>
<reference evidence="8 9" key="1">
    <citation type="submission" date="2019-04" db="EMBL/GenBank/DDBJ databases">
        <authorList>
            <person name="Van Vliet M D."/>
        </authorList>
    </citation>
    <scope>NUCLEOTIDE SEQUENCE [LARGE SCALE GENOMIC DNA]</scope>
    <source>
        <strain evidence="8 9">F1</strain>
    </source>
</reference>
<keyword evidence="3" id="KW-0805">Transcription regulation</keyword>
<dbReference type="SMART" id="SM00342">
    <property type="entry name" value="HTH_ARAC"/>
    <property type="match status" value="1"/>
</dbReference>
<dbReference type="InterPro" id="IPR047220">
    <property type="entry name" value="RhaR_RhaS-like_N"/>
</dbReference>
<evidence type="ECO:0000259" key="7">
    <source>
        <dbReference type="PROSITE" id="PS01124"/>
    </source>
</evidence>
<gene>
    <name evidence="8" type="primary">rhaR_1</name>
    <name evidence="8" type="ORF">PDESU_01319</name>
</gene>
<dbReference type="InterPro" id="IPR009057">
    <property type="entry name" value="Homeodomain-like_sf"/>
</dbReference>
<organism evidence="8 9">
    <name type="scientific">Pontiella desulfatans</name>
    <dbReference type="NCBI Taxonomy" id="2750659"/>
    <lineage>
        <taxon>Bacteria</taxon>
        <taxon>Pseudomonadati</taxon>
        <taxon>Kiritimatiellota</taxon>
        <taxon>Kiritimatiellia</taxon>
        <taxon>Kiritimatiellales</taxon>
        <taxon>Pontiellaceae</taxon>
        <taxon>Pontiella</taxon>
    </lineage>
</organism>
<dbReference type="InterPro" id="IPR020449">
    <property type="entry name" value="Tscrpt_reg_AraC-type_HTH"/>
</dbReference>
<dbReference type="Pfam" id="PF02311">
    <property type="entry name" value="AraC_binding"/>
    <property type="match status" value="1"/>
</dbReference>
<dbReference type="RefSeq" id="WP_136078404.1">
    <property type="nucleotide sequence ID" value="NZ_CAAHFG010000001.1"/>
</dbReference>
<sequence length="297" mass="34062">MTNHLLKKKDLFEDPTLPLQVYIRDPQPDFPMHSHGFDELVIILKGTAMHVVNEQGFPVKAGDVFVISQNHEHQYQKMHGLALANILFDPEALMMDQWDIRTLPGFHALFSLEPAFRSQHNFKSRLQLSEQALNQTNELIHDLTRETEKRNPGYRVMAKGLFMQLAVSLSRAYSSTPSEESIDLLRIGDAIAHIETHYTEKITLDQLAQKSHLSTRHFTRVFQECIGRSPIDHLMHVRCQKAAGLLRGSNRTITDIAFDCGFSDSNYFSRCFRKTMNQTPRQFRTYPAPTMETPPGP</sequence>
<keyword evidence="6" id="KW-0684">Rhamnose metabolism</keyword>
<dbReference type="InterPro" id="IPR037923">
    <property type="entry name" value="HTH-like"/>
</dbReference>
<evidence type="ECO:0000313" key="8">
    <source>
        <dbReference type="EMBL" id="VGO12765.1"/>
    </source>
</evidence>
<evidence type="ECO:0000256" key="1">
    <source>
        <dbReference type="ARBA" id="ARBA00022490"/>
    </source>
</evidence>
<evidence type="ECO:0000256" key="3">
    <source>
        <dbReference type="ARBA" id="ARBA00023015"/>
    </source>
</evidence>
<dbReference type="PROSITE" id="PS01124">
    <property type="entry name" value="HTH_ARAC_FAMILY_2"/>
    <property type="match status" value="1"/>
</dbReference>
<dbReference type="InterPro" id="IPR003313">
    <property type="entry name" value="AraC-bd"/>
</dbReference>
<keyword evidence="4" id="KW-0238">DNA-binding</keyword>
<proteinExistence type="predicted"/>
<dbReference type="Pfam" id="PF12833">
    <property type="entry name" value="HTH_18"/>
    <property type="match status" value="1"/>
</dbReference>
<keyword evidence="9" id="KW-1185">Reference proteome</keyword>
<dbReference type="InterPro" id="IPR014710">
    <property type="entry name" value="RmlC-like_jellyroll"/>
</dbReference>
<dbReference type="PANTHER" id="PTHR43280">
    <property type="entry name" value="ARAC-FAMILY TRANSCRIPTIONAL REGULATOR"/>
    <property type="match status" value="1"/>
</dbReference>
<keyword evidence="2" id="KW-0677">Repeat</keyword>
<dbReference type="GO" id="GO:0003700">
    <property type="term" value="F:DNA-binding transcription factor activity"/>
    <property type="evidence" value="ECO:0007669"/>
    <property type="project" value="InterPro"/>
</dbReference>
<keyword evidence="1" id="KW-0963">Cytoplasm</keyword>
<dbReference type="Gene3D" id="1.10.10.60">
    <property type="entry name" value="Homeodomain-like"/>
    <property type="match status" value="2"/>
</dbReference>
<dbReference type="InterPro" id="IPR018060">
    <property type="entry name" value="HTH_AraC"/>
</dbReference>